<accession>A0A8J3A111</accession>
<comment type="caution">
    <text evidence="1">The sequence shown here is derived from an EMBL/GenBank/DDBJ whole genome shotgun (WGS) entry which is preliminary data.</text>
</comment>
<reference evidence="1" key="2">
    <citation type="submission" date="2020-09" db="EMBL/GenBank/DDBJ databases">
        <authorList>
            <person name="Sun Q."/>
            <person name="Zhou Y."/>
        </authorList>
    </citation>
    <scope>NUCLEOTIDE SEQUENCE</scope>
    <source>
        <strain evidence="1">CGMCC 1.14984</strain>
    </source>
</reference>
<reference evidence="1" key="1">
    <citation type="journal article" date="2014" name="Int. J. Syst. Evol. Microbiol.">
        <title>Complete genome sequence of Corynebacterium casei LMG S-19264T (=DSM 44701T), isolated from a smear-ripened cheese.</title>
        <authorList>
            <consortium name="US DOE Joint Genome Institute (JGI-PGF)"/>
            <person name="Walter F."/>
            <person name="Albersmeier A."/>
            <person name="Kalinowski J."/>
            <person name="Ruckert C."/>
        </authorList>
    </citation>
    <scope>NUCLEOTIDE SEQUENCE</scope>
    <source>
        <strain evidence="1">CGMCC 1.14984</strain>
    </source>
</reference>
<evidence type="ECO:0000313" key="2">
    <source>
        <dbReference type="Proteomes" id="UP000621856"/>
    </source>
</evidence>
<organism evidence="1 2">
    <name type="scientific">Aquisalinus luteolus</name>
    <dbReference type="NCBI Taxonomy" id="1566827"/>
    <lineage>
        <taxon>Bacteria</taxon>
        <taxon>Pseudomonadati</taxon>
        <taxon>Pseudomonadota</taxon>
        <taxon>Alphaproteobacteria</taxon>
        <taxon>Parvularculales</taxon>
        <taxon>Parvularculaceae</taxon>
        <taxon>Aquisalinus</taxon>
    </lineage>
</organism>
<name>A0A8J3A111_9PROT</name>
<protein>
    <submittedName>
        <fullName evidence="1">Uncharacterized protein</fullName>
    </submittedName>
</protein>
<gene>
    <name evidence="1" type="ORF">GCM10011355_08700</name>
</gene>
<dbReference type="Proteomes" id="UP000621856">
    <property type="component" value="Unassembled WGS sequence"/>
</dbReference>
<dbReference type="AlphaFoldDB" id="A0A8J3A111"/>
<proteinExistence type="predicted"/>
<evidence type="ECO:0000313" key="1">
    <source>
        <dbReference type="EMBL" id="GGH94461.1"/>
    </source>
</evidence>
<dbReference type="EMBL" id="BMGZ01000001">
    <property type="protein sequence ID" value="GGH94461.1"/>
    <property type="molecule type" value="Genomic_DNA"/>
</dbReference>
<sequence>MLGNRAADIMPGNRYGPGIVERRMKAHQPSRELGNGRRLVRQLAF</sequence>